<sequence>MTLFWLVLFVVLALFELVTVNLVSIWFSLGALITTFVSLITDNLMIHLAVFTISSILLLLLTKPFVKKVKKRESIPTNLDRVIGKVGVVTETIEKDGIGEVKVLGKKWSAYSDKGVKENSKVKVLSINGVKLKVEEIKESD</sequence>
<organism evidence="7 8">
    <name type="scientific">Candidatus Onthousia faecipullorum</name>
    <dbReference type="NCBI Taxonomy" id="2840887"/>
    <lineage>
        <taxon>Bacteria</taxon>
        <taxon>Bacillati</taxon>
        <taxon>Bacillota</taxon>
        <taxon>Bacilli</taxon>
        <taxon>Candidatus Onthousia</taxon>
    </lineage>
</organism>
<dbReference type="InterPro" id="IPR002810">
    <property type="entry name" value="NfeD-like_C"/>
</dbReference>
<dbReference type="AlphaFoldDB" id="A0A9D1GBJ5"/>
<evidence type="ECO:0000256" key="3">
    <source>
        <dbReference type="ARBA" id="ARBA00022989"/>
    </source>
</evidence>
<comment type="caution">
    <text evidence="7">The sequence shown here is derived from an EMBL/GenBank/DDBJ whole genome shotgun (WGS) entry which is preliminary data.</text>
</comment>
<dbReference type="PANTHER" id="PTHR33507:SF3">
    <property type="entry name" value="INNER MEMBRANE PROTEIN YBBJ"/>
    <property type="match status" value="1"/>
</dbReference>
<comment type="subcellular location">
    <subcellularLocation>
        <location evidence="1">Membrane</location>
        <topology evidence="1">Multi-pass membrane protein</topology>
    </subcellularLocation>
</comment>
<feature type="domain" description="NfeD-like C-terminal" evidence="6">
    <location>
        <begin position="80"/>
        <end position="135"/>
    </location>
</feature>
<evidence type="ECO:0000313" key="8">
    <source>
        <dbReference type="Proteomes" id="UP000886833"/>
    </source>
</evidence>
<protein>
    <submittedName>
        <fullName evidence="7">NfeD family protein</fullName>
    </submittedName>
</protein>
<proteinExistence type="predicted"/>
<dbReference type="InterPro" id="IPR052165">
    <property type="entry name" value="Membrane_assoc_protease"/>
</dbReference>
<reference evidence="7" key="2">
    <citation type="journal article" date="2021" name="PeerJ">
        <title>Extensive microbial diversity within the chicken gut microbiome revealed by metagenomics and culture.</title>
        <authorList>
            <person name="Gilroy R."/>
            <person name="Ravi A."/>
            <person name="Getino M."/>
            <person name="Pursley I."/>
            <person name="Horton D.L."/>
            <person name="Alikhan N.F."/>
            <person name="Baker D."/>
            <person name="Gharbi K."/>
            <person name="Hall N."/>
            <person name="Watson M."/>
            <person name="Adriaenssens E.M."/>
            <person name="Foster-Nyarko E."/>
            <person name="Jarju S."/>
            <person name="Secka A."/>
            <person name="Antonio M."/>
            <person name="Oren A."/>
            <person name="Chaudhuri R.R."/>
            <person name="La Ragione R."/>
            <person name="Hildebrand F."/>
            <person name="Pallen M.J."/>
        </authorList>
    </citation>
    <scope>NUCLEOTIDE SEQUENCE</scope>
    <source>
        <strain evidence="7">CHK195-26880</strain>
    </source>
</reference>
<keyword evidence="4 5" id="KW-0472">Membrane</keyword>
<dbReference type="GO" id="GO:0005886">
    <property type="term" value="C:plasma membrane"/>
    <property type="evidence" value="ECO:0007669"/>
    <property type="project" value="TreeGrafter"/>
</dbReference>
<keyword evidence="3 5" id="KW-1133">Transmembrane helix</keyword>
<dbReference type="EMBL" id="DVKQ01000082">
    <property type="protein sequence ID" value="HIT38087.1"/>
    <property type="molecule type" value="Genomic_DNA"/>
</dbReference>
<dbReference type="Gene3D" id="2.40.50.140">
    <property type="entry name" value="Nucleic acid-binding proteins"/>
    <property type="match status" value="1"/>
</dbReference>
<dbReference type="SUPFAM" id="SSF141322">
    <property type="entry name" value="NfeD domain-like"/>
    <property type="match status" value="1"/>
</dbReference>
<reference evidence="7" key="1">
    <citation type="submission" date="2020-10" db="EMBL/GenBank/DDBJ databases">
        <authorList>
            <person name="Gilroy R."/>
        </authorList>
    </citation>
    <scope>NUCLEOTIDE SEQUENCE</scope>
    <source>
        <strain evidence="7">CHK195-26880</strain>
    </source>
</reference>
<evidence type="ECO:0000256" key="1">
    <source>
        <dbReference type="ARBA" id="ARBA00004141"/>
    </source>
</evidence>
<feature type="transmembrane region" description="Helical" evidence="5">
    <location>
        <begin position="44"/>
        <end position="62"/>
    </location>
</feature>
<keyword evidence="2 5" id="KW-0812">Transmembrane</keyword>
<evidence type="ECO:0000313" key="7">
    <source>
        <dbReference type="EMBL" id="HIT38087.1"/>
    </source>
</evidence>
<dbReference type="Pfam" id="PF01957">
    <property type="entry name" value="NfeD"/>
    <property type="match status" value="1"/>
</dbReference>
<dbReference type="Proteomes" id="UP000886833">
    <property type="component" value="Unassembled WGS sequence"/>
</dbReference>
<name>A0A9D1GBJ5_9FIRM</name>
<evidence type="ECO:0000256" key="2">
    <source>
        <dbReference type="ARBA" id="ARBA00022692"/>
    </source>
</evidence>
<evidence type="ECO:0000259" key="6">
    <source>
        <dbReference type="Pfam" id="PF01957"/>
    </source>
</evidence>
<dbReference type="PANTHER" id="PTHR33507">
    <property type="entry name" value="INNER MEMBRANE PROTEIN YBBJ"/>
    <property type="match status" value="1"/>
</dbReference>
<accession>A0A9D1GBJ5</accession>
<evidence type="ECO:0000256" key="4">
    <source>
        <dbReference type="ARBA" id="ARBA00023136"/>
    </source>
</evidence>
<dbReference type="InterPro" id="IPR012340">
    <property type="entry name" value="NA-bd_OB-fold"/>
</dbReference>
<gene>
    <name evidence="7" type="ORF">IAB59_06400</name>
</gene>
<evidence type="ECO:0000256" key="5">
    <source>
        <dbReference type="SAM" id="Phobius"/>
    </source>
</evidence>